<feature type="region of interest" description="Disordered" evidence="1">
    <location>
        <begin position="219"/>
        <end position="247"/>
    </location>
</feature>
<feature type="compositionally biased region" description="Basic residues" evidence="1">
    <location>
        <begin position="325"/>
        <end position="338"/>
    </location>
</feature>
<feature type="compositionally biased region" description="Basic residues" evidence="1">
    <location>
        <begin position="76"/>
        <end position="85"/>
    </location>
</feature>
<feature type="compositionally biased region" description="Basic and acidic residues" evidence="1">
    <location>
        <begin position="132"/>
        <end position="142"/>
    </location>
</feature>
<feature type="compositionally biased region" description="Basic residues" evidence="1">
    <location>
        <begin position="118"/>
        <end position="131"/>
    </location>
</feature>
<proteinExistence type="predicted"/>
<feature type="region of interest" description="Disordered" evidence="1">
    <location>
        <begin position="325"/>
        <end position="376"/>
    </location>
</feature>
<evidence type="ECO:0000256" key="1">
    <source>
        <dbReference type="SAM" id="MobiDB-lite"/>
    </source>
</evidence>
<feature type="compositionally biased region" description="Basic residues" evidence="1">
    <location>
        <begin position="143"/>
        <end position="153"/>
    </location>
</feature>
<feature type="compositionally biased region" description="Low complexity" evidence="1">
    <location>
        <begin position="61"/>
        <end position="75"/>
    </location>
</feature>
<feature type="compositionally biased region" description="Low complexity" evidence="1">
    <location>
        <begin position="271"/>
        <end position="280"/>
    </location>
</feature>
<reference evidence="2" key="1">
    <citation type="submission" date="2020-02" db="EMBL/GenBank/DDBJ databases">
        <authorList>
            <person name="Meier V. D."/>
        </authorList>
    </citation>
    <scope>NUCLEOTIDE SEQUENCE</scope>
    <source>
        <strain evidence="2">AVDCRST_MAG40</strain>
    </source>
</reference>
<feature type="compositionally biased region" description="Basic residues" evidence="1">
    <location>
        <begin position="1"/>
        <end position="18"/>
    </location>
</feature>
<feature type="compositionally biased region" description="Low complexity" evidence="1">
    <location>
        <begin position="154"/>
        <end position="165"/>
    </location>
</feature>
<dbReference type="EMBL" id="CADCTX010000346">
    <property type="protein sequence ID" value="CAA9314405.1"/>
    <property type="molecule type" value="Genomic_DNA"/>
</dbReference>
<dbReference type="AlphaFoldDB" id="A0A6J4KU78"/>
<feature type="non-terminal residue" evidence="2">
    <location>
        <position position="376"/>
    </location>
</feature>
<evidence type="ECO:0000313" key="2">
    <source>
        <dbReference type="EMBL" id="CAA9314405.1"/>
    </source>
</evidence>
<feature type="non-terminal residue" evidence="2">
    <location>
        <position position="1"/>
    </location>
</feature>
<feature type="region of interest" description="Disordered" evidence="1">
    <location>
        <begin position="271"/>
        <end position="293"/>
    </location>
</feature>
<gene>
    <name evidence="2" type="ORF">AVDCRST_MAG40-1155</name>
</gene>
<sequence>ARRPPPRRPARRGARRRPPAAGAAAHRDHRGAGRGGARALPLDGAVGDHRRGARRGDRHLPAPAVRDAAARGAAARARRGARPRGRGAAGGRGAGVQLRRDRAGGPLPVEPRRGGGAPHHRRAAPLPRARRPGHDGRRAPHRGDRRRLRRRGAGARAAGDRAALGGRDDLPLHRGVRLHRRPARGRLRAGAHPGALRRARGRARDQRARRALRRHLRDARHAGGEVARDPRDERRLPRAARGAARGAELHHRLLPDRRLVVGVRAGGGLAARVPRRAGPGARDGGHRRPLQHRLRLDVPAPAARGREVARAQLLLDVRGPRHRRLRLRARRRAPRPPAHRAAQGGDRHREHAGELAPRRDRRAAAPGRRAGGERRV</sequence>
<feature type="compositionally biased region" description="Basic and acidic residues" evidence="1">
    <location>
        <begin position="219"/>
        <end position="236"/>
    </location>
</feature>
<accession>A0A6J4KU78</accession>
<feature type="region of interest" description="Disordered" evidence="1">
    <location>
        <begin position="1"/>
        <end position="168"/>
    </location>
</feature>
<protein>
    <submittedName>
        <fullName evidence="2">Uncharacterized protein</fullName>
    </submittedName>
</protein>
<organism evidence="2">
    <name type="scientific">uncultured Gemmatimonadaceae bacterium</name>
    <dbReference type="NCBI Taxonomy" id="246130"/>
    <lineage>
        <taxon>Bacteria</taxon>
        <taxon>Pseudomonadati</taxon>
        <taxon>Gemmatimonadota</taxon>
        <taxon>Gemmatimonadia</taxon>
        <taxon>Gemmatimonadales</taxon>
        <taxon>Gemmatimonadaceae</taxon>
        <taxon>environmental samples</taxon>
    </lineage>
</organism>
<feature type="compositionally biased region" description="Basic and acidic residues" evidence="1">
    <location>
        <begin position="345"/>
        <end position="358"/>
    </location>
</feature>
<feature type="compositionally biased region" description="Basic and acidic residues" evidence="1">
    <location>
        <begin position="46"/>
        <end position="60"/>
    </location>
</feature>
<name>A0A6J4KU78_9BACT</name>